<dbReference type="GO" id="GO:0016787">
    <property type="term" value="F:hydrolase activity"/>
    <property type="evidence" value="ECO:0007669"/>
    <property type="project" value="UniProtKB-KW"/>
</dbReference>
<organism evidence="8 9">
    <name type="scientific">Tsukamurella tyrosinosolvens</name>
    <dbReference type="NCBI Taxonomy" id="57704"/>
    <lineage>
        <taxon>Bacteria</taxon>
        <taxon>Bacillati</taxon>
        <taxon>Actinomycetota</taxon>
        <taxon>Actinomycetes</taxon>
        <taxon>Mycobacteriales</taxon>
        <taxon>Tsukamurellaceae</taxon>
        <taxon>Tsukamurella</taxon>
    </lineage>
</organism>
<evidence type="ECO:0000256" key="5">
    <source>
        <dbReference type="ARBA" id="ARBA00022842"/>
    </source>
</evidence>
<dbReference type="AlphaFoldDB" id="A0A1H5C7L3"/>
<reference evidence="9" key="1">
    <citation type="submission" date="2016-10" db="EMBL/GenBank/DDBJ databases">
        <authorList>
            <person name="Varghese N."/>
            <person name="Submissions S."/>
        </authorList>
    </citation>
    <scope>NUCLEOTIDE SEQUENCE [LARGE SCALE GENOMIC DNA]</scope>
    <source>
        <strain evidence="9">DSM 44234</strain>
    </source>
</reference>
<feature type="binding site" evidence="6">
    <location>
        <position position="7"/>
    </location>
    <ligand>
        <name>Mg(2+)</name>
        <dbReference type="ChEBI" id="CHEBI:18420"/>
    </ligand>
</feature>
<keyword evidence="6" id="KW-0800">Toxin</keyword>
<dbReference type="RefSeq" id="WP_068742437.1">
    <property type="nucleotide sequence ID" value="NZ_CBDRGN010000002.1"/>
</dbReference>
<evidence type="ECO:0000313" key="9">
    <source>
        <dbReference type="Proteomes" id="UP000182241"/>
    </source>
</evidence>
<comment type="function">
    <text evidence="6">Toxic component of a toxin-antitoxin (TA) system. An RNase.</text>
</comment>
<evidence type="ECO:0000256" key="3">
    <source>
        <dbReference type="ARBA" id="ARBA00022723"/>
    </source>
</evidence>
<dbReference type="EC" id="3.1.-.-" evidence="6"/>
<evidence type="ECO:0000313" key="8">
    <source>
        <dbReference type="EMBL" id="SED62646.1"/>
    </source>
</evidence>
<dbReference type="InterPro" id="IPR029060">
    <property type="entry name" value="PIN-like_dom_sf"/>
</dbReference>
<keyword evidence="9" id="KW-1185">Reference proteome</keyword>
<keyword evidence="3 6" id="KW-0479">Metal-binding</keyword>
<proteinExistence type="inferred from homology"/>
<dbReference type="SUPFAM" id="SSF88723">
    <property type="entry name" value="PIN domain-like"/>
    <property type="match status" value="1"/>
</dbReference>
<dbReference type="Gene3D" id="3.40.50.1010">
    <property type="entry name" value="5'-nuclease"/>
    <property type="match status" value="1"/>
</dbReference>
<dbReference type="InterPro" id="IPR022907">
    <property type="entry name" value="VapC_family"/>
</dbReference>
<keyword evidence="4 6" id="KW-0378">Hydrolase</keyword>
<accession>A0A1H5C7L3</accession>
<dbReference type="Pfam" id="PF01850">
    <property type="entry name" value="PIN"/>
    <property type="match status" value="1"/>
</dbReference>
<dbReference type="STRING" id="57704.SAMN04489793_5336"/>
<evidence type="ECO:0000259" key="7">
    <source>
        <dbReference type="Pfam" id="PF01850"/>
    </source>
</evidence>
<dbReference type="GO" id="GO:0090729">
    <property type="term" value="F:toxin activity"/>
    <property type="evidence" value="ECO:0007669"/>
    <property type="project" value="UniProtKB-KW"/>
</dbReference>
<gene>
    <name evidence="6" type="primary">vapC</name>
    <name evidence="8" type="ORF">SAMN04489793_5336</name>
</gene>
<dbReference type="Proteomes" id="UP000182241">
    <property type="component" value="Unassembled WGS sequence"/>
</dbReference>
<evidence type="ECO:0000256" key="6">
    <source>
        <dbReference type="HAMAP-Rule" id="MF_00265"/>
    </source>
</evidence>
<comment type="cofactor">
    <cofactor evidence="6">
        <name>Mg(2+)</name>
        <dbReference type="ChEBI" id="CHEBI:18420"/>
    </cofactor>
</comment>
<keyword evidence="2 6" id="KW-0540">Nuclease</keyword>
<dbReference type="HAMAP" id="MF_00265">
    <property type="entry name" value="VapC_Nob1"/>
    <property type="match status" value="1"/>
</dbReference>
<dbReference type="InterPro" id="IPR002716">
    <property type="entry name" value="PIN_dom"/>
</dbReference>
<keyword evidence="1 6" id="KW-1277">Toxin-antitoxin system</keyword>
<evidence type="ECO:0000256" key="4">
    <source>
        <dbReference type="ARBA" id="ARBA00022801"/>
    </source>
</evidence>
<name>A0A1H5C7L3_TSUTY</name>
<feature type="domain" description="PIN" evidence="7">
    <location>
        <begin position="6"/>
        <end position="124"/>
    </location>
</feature>
<dbReference type="EMBL" id="FNSA01000003">
    <property type="protein sequence ID" value="SED62646.1"/>
    <property type="molecule type" value="Genomic_DNA"/>
</dbReference>
<feature type="binding site" evidence="6">
    <location>
        <position position="99"/>
    </location>
    <ligand>
        <name>Mg(2+)</name>
        <dbReference type="ChEBI" id="CHEBI:18420"/>
    </ligand>
</feature>
<sequence>MAALACDTSVLLPSLLSWHHAHTRCAFALAQQEFAVPAHVLMETFSVLTRLPENRLSPVQAAALIAGVDAPLIDLPAAEHRRVVEALGARGIGGGATYDALVGATAAHHGMTLLTADLRAPRTYEAVGATYRTV</sequence>
<protein>
    <recommendedName>
        <fullName evidence="6">Ribonuclease VapC</fullName>
        <shortName evidence="6">RNase VapC</shortName>
        <ecNumber evidence="6">3.1.-.-</ecNumber>
    </recommendedName>
    <alternativeName>
        <fullName evidence="6">Toxin VapC</fullName>
    </alternativeName>
</protein>
<keyword evidence="5 6" id="KW-0460">Magnesium</keyword>
<dbReference type="OrthoDB" id="25693at2"/>
<dbReference type="GO" id="GO:0000287">
    <property type="term" value="F:magnesium ion binding"/>
    <property type="evidence" value="ECO:0007669"/>
    <property type="project" value="UniProtKB-UniRule"/>
</dbReference>
<evidence type="ECO:0000256" key="2">
    <source>
        <dbReference type="ARBA" id="ARBA00022722"/>
    </source>
</evidence>
<dbReference type="GO" id="GO:0004540">
    <property type="term" value="F:RNA nuclease activity"/>
    <property type="evidence" value="ECO:0007669"/>
    <property type="project" value="InterPro"/>
</dbReference>
<comment type="similarity">
    <text evidence="6">Belongs to the PINc/VapC protein family.</text>
</comment>
<evidence type="ECO:0000256" key="1">
    <source>
        <dbReference type="ARBA" id="ARBA00022649"/>
    </source>
</evidence>